<dbReference type="AlphaFoldDB" id="Q5HN68"/>
<reference evidence="1 2" key="1">
    <citation type="journal article" date="2005" name="J. Bacteriol.">
        <title>Insights on evolution of virulence and resistance from the complete genome analysis of an early methicillin-resistant Staphylococcus aureus strain and a biofilm-producing methicillin-resistant Staphylococcus epidermidis strain.</title>
        <authorList>
            <person name="Gill S.R."/>
            <person name="Fouts D.E."/>
            <person name="Archer G.L."/>
            <person name="Mongodin E.F."/>
            <person name="Deboy R.T."/>
            <person name="Ravel J."/>
            <person name="Paulsen I.T."/>
            <person name="Kolonay J.F."/>
            <person name="Brinkac L."/>
            <person name="Beanan M."/>
            <person name="Dodson R.J."/>
            <person name="Daugherty S.C."/>
            <person name="Madupu R."/>
            <person name="Angiuoli S.V."/>
            <person name="Durkin A.S."/>
            <person name="Haft D.H."/>
            <person name="Vamathevan J."/>
            <person name="Khouri H."/>
            <person name="Utterback T."/>
            <person name="Lee C."/>
            <person name="Dimitrov G."/>
            <person name="Jiang L."/>
            <person name="Qin H."/>
            <person name="Weidman J."/>
            <person name="Tran K."/>
            <person name="Kang K."/>
            <person name="Hance I.R."/>
            <person name="Nelson K.E."/>
            <person name="Fraser C.M."/>
        </authorList>
    </citation>
    <scope>NUCLEOTIDE SEQUENCE [LARGE SCALE GENOMIC DNA]</scope>
    <source>
        <strain evidence="2">ATCC 35984 / RP62A</strain>
    </source>
</reference>
<keyword evidence="2" id="KW-1185">Reference proteome</keyword>
<protein>
    <submittedName>
        <fullName evidence="1">Uncharacterized protein</fullName>
    </submittedName>
</protein>
<name>Q5HN68_STAEQ</name>
<dbReference type="HOGENOM" id="CLU_3358655_0_0_9"/>
<dbReference type="EMBL" id="CP000029">
    <property type="protein sequence ID" value="AAW54753.1"/>
    <property type="molecule type" value="Genomic_DNA"/>
</dbReference>
<evidence type="ECO:0000313" key="2">
    <source>
        <dbReference type="Proteomes" id="UP000000531"/>
    </source>
</evidence>
<evidence type="ECO:0000313" key="1">
    <source>
        <dbReference type="EMBL" id="AAW54753.1"/>
    </source>
</evidence>
<gene>
    <name evidence="1" type="ordered locus">SERP1404</name>
</gene>
<dbReference type="KEGG" id="ser:SERP1404"/>
<dbReference type="Proteomes" id="UP000000531">
    <property type="component" value="Chromosome"/>
</dbReference>
<organism evidence="1 2">
    <name type="scientific">Staphylococcus epidermidis (strain ATCC 35984 / DSM 28319 / BCRC 17069 / CCUG 31568 / BM 3577 / RP62A)</name>
    <dbReference type="NCBI Taxonomy" id="176279"/>
    <lineage>
        <taxon>Bacteria</taxon>
        <taxon>Bacillati</taxon>
        <taxon>Bacillota</taxon>
        <taxon>Bacilli</taxon>
        <taxon>Bacillales</taxon>
        <taxon>Staphylococcaceae</taxon>
        <taxon>Staphylococcus</taxon>
    </lineage>
</organism>
<sequence>MKMKRGWHIAFVYTLKIKDTNVNVSTSNTRRHSIRY</sequence>
<accession>Q5HN68</accession>
<proteinExistence type="predicted"/>